<dbReference type="OrthoDB" id="3753093at2759"/>
<dbReference type="GeneID" id="63847002"/>
<keyword evidence="1" id="KW-0472">Membrane</keyword>
<dbReference type="AlphaFoldDB" id="A0A9P4G6B1"/>
<proteinExistence type="predicted"/>
<organism evidence="2 3">
    <name type="scientific">Cucurbitaria berberidis CBS 394.84</name>
    <dbReference type="NCBI Taxonomy" id="1168544"/>
    <lineage>
        <taxon>Eukaryota</taxon>
        <taxon>Fungi</taxon>
        <taxon>Dikarya</taxon>
        <taxon>Ascomycota</taxon>
        <taxon>Pezizomycotina</taxon>
        <taxon>Dothideomycetes</taxon>
        <taxon>Pleosporomycetidae</taxon>
        <taxon>Pleosporales</taxon>
        <taxon>Pleosporineae</taxon>
        <taxon>Cucurbitariaceae</taxon>
        <taxon>Cucurbitaria</taxon>
    </lineage>
</organism>
<keyword evidence="1" id="KW-0812">Transmembrane</keyword>
<evidence type="ECO:0000313" key="2">
    <source>
        <dbReference type="EMBL" id="KAF1839819.1"/>
    </source>
</evidence>
<feature type="non-terminal residue" evidence="2">
    <location>
        <position position="1"/>
    </location>
</feature>
<keyword evidence="3" id="KW-1185">Reference proteome</keyword>
<comment type="caution">
    <text evidence="2">The sequence shown here is derived from an EMBL/GenBank/DDBJ whole genome shotgun (WGS) entry which is preliminary data.</text>
</comment>
<accession>A0A9P4G6B1</accession>
<evidence type="ECO:0000256" key="1">
    <source>
        <dbReference type="SAM" id="Phobius"/>
    </source>
</evidence>
<dbReference type="EMBL" id="ML976634">
    <property type="protein sequence ID" value="KAF1839819.1"/>
    <property type="molecule type" value="Genomic_DNA"/>
</dbReference>
<name>A0A9P4G6B1_9PLEO</name>
<sequence length="73" mass="8499">IFCGNTTKSRNFSRSPKKSFLFFLIVYYPKISLSRTRRCIFAVFSALLISFKNLLKKIVFILSCTYNCSKSLK</sequence>
<protein>
    <submittedName>
        <fullName evidence="2">Uncharacterized protein</fullName>
    </submittedName>
</protein>
<reference evidence="2" key="1">
    <citation type="submission" date="2020-01" db="EMBL/GenBank/DDBJ databases">
        <authorList>
            <consortium name="DOE Joint Genome Institute"/>
            <person name="Haridas S."/>
            <person name="Albert R."/>
            <person name="Binder M."/>
            <person name="Bloem J."/>
            <person name="Labutti K."/>
            <person name="Salamov A."/>
            <person name="Andreopoulos B."/>
            <person name="Baker S.E."/>
            <person name="Barry K."/>
            <person name="Bills G."/>
            <person name="Bluhm B.H."/>
            <person name="Cannon C."/>
            <person name="Castanera R."/>
            <person name="Culley D.E."/>
            <person name="Daum C."/>
            <person name="Ezra D."/>
            <person name="Gonzalez J.B."/>
            <person name="Henrissat B."/>
            <person name="Kuo A."/>
            <person name="Liang C."/>
            <person name="Lipzen A."/>
            <person name="Lutzoni F."/>
            <person name="Magnuson J."/>
            <person name="Mondo S."/>
            <person name="Nolan M."/>
            <person name="Ohm R."/>
            <person name="Pangilinan J."/>
            <person name="Park H.-J."/>
            <person name="Ramirez L."/>
            <person name="Alfaro M."/>
            <person name="Sun H."/>
            <person name="Tritt A."/>
            <person name="Yoshinaga Y."/>
            <person name="Zwiers L.-H."/>
            <person name="Turgeon B.G."/>
            <person name="Goodwin S.B."/>
            <person name="Spatafora J.W."/>
            <person name="Crous P.W."/>
            <person name="Grigoriev I.V."/>
        </authorList>
    </citation>
    <scope>NUCLEOTIDE SEQUENCE</scope>
    <source>
        <strain evidence="2">CBS 394.84</strain>
    </source>
</reference>
<evidence type="ECO:0000313" key="3">
    <source>
        <dbReference type="Proteomes" id="UP000800039"/>
    </source>
</evidence>
<gene>
    <name evidence="2" type="ORF">K460DRAFT_298028</name>
</gene>
<dbReference type="Proteomes" id="UP000800039">
    <property type="component" value="Unassembled WGS sequence"/>
</dbReference>
<keyword evidence="1" id="KW-1133">Transmembrane helix</keyword>
<dbReference type="RefSeq" id="XP_040782422.1">
    <property type="nucleotide sequence ID" value="XM_040929750.1"/>
</dbReference>
<feature type="transmembrane region" description="Helical" evidence="1">
    <location>
        <begin position="39"/>
        <end position="55"/>
    </location>
</feature>